<evidence type="ECO:0000313" key="2">
    <source>
        <dbReference type="Proteomes" id="UP000230002"/>
    </source>
</evidence>
<organism evidence="1 2">
    <name type="scientific">Ganoderma sinense ZZ0214-1</name>
    <dbReference type="NCBI Taxonomy" id="1077348"/>
    <lineage>
        <taxon>Eukaryota</taxon>
        <taxon>Fungi</taxon>
        <taxon>Dikarya</taxon>
        <taxon>Basidiomycota</taxon>
        <taxon>Agaricomycotina</taxon>
        <taxon>Agaricomycetes</taxon>
        <taxon>Polyporales</taxon>
        <taxon>Polyporaceae</taxon>
        <taxon>Ganoderma</taxon>
    </lineage>
</organism>
<gene>
    <name evidence="1" type="ORF">GSI_02390</name>
</gene>
<dbReference type="EMBL" id="AYKW01000003">
    <property type="protein sequence ID" value="PIL35660.1"/>
    <property type="molecule type" value="Genomic_DNA"/>
</dbReference>
<comment type="caution">
    <text evidence="1">The sequence shown here is derived from an EMBL/GenBank/DDBJ whole genome shotgun (WGS) entry which is preliminary data.</text>
</comment>
<evidence type="ECO:0000313" key="1">
    <source>
        <dbReference type="EMBL" id="PIL35660.1"/>
    </source>
</evidence>
<name>A0A2G8SPI3_9APHY</name>
<protein>
    <submittedName>
        <fullName evidence="1">Uncharacterized protein</fullName>
    </submittedName>
</protein>
<proteinExistence type="predicted"/>
<reference evidence="1 2" key="1">
    <citation type="journal article" date="2015" name="Sci. Rep.">
        <title>Chromosome-level genome map provides insights into diverse defense mechanisms in the medicinal fungus Ganoderma sinense.</title>
        <authorList>
            <person name="Zhu Y."/>
            <person name="Xu J."/>
            <person name="Sun C."/>
            <person name="Zhou S."/>
            <person name="Xu H."/>
            <person name="Nelson D.R."/>
            <person name="Qian J."/>
            <person name="Song J."/>
            <person name="Luo H."/>
            <person name="Xiang L."/>
            <person name="Li Y."/>
            <person name="Xu Z."/>
            <person name="Ji A."/>
            <person name="Wang L."/>
            <person name="Lu S."/>
            <person name="Hayward A."/>
            <person name="Sun W."/>
            <person name="Li X."/>
            <person name="Schwartz D.C."/>
            <person name="Wang Y."/>
            <person name="Chen S."/>
        </authorList>
    </citation>
    <scope>NUCLEOTIDE SEQUENCE [LARGE SCALE GENOMIC DNA]</scope>
    <source>
        <strain evidence="1 2">ZZ0214-1</strain>
    </source>
</reference>
<dbReference type="Proteomes" id="UP000230002">
    <property type="component" value="Unassembled WGS sequence"/>
</dbReference>
<sequence>MLKDEMDIQAAIGAVSLHLVDPATSLEDAVVELHSNAPAHVLELVLCSASGDAYHALVAAIFEGYQRDLEGLLSLQGC</sequence>
<accession>A0A2G8SPI3</accession>
<keyword evidence="2" id="KW-1185">Reference proteome</keyword>
<dbReference type="AlphaFoldDB" id="A0A2G8SPI3"/>